<evidence type="ECO:0000256" key="1">
    <source>
        <dbReference type="ARBA" id="ARBA00022837"/>
    </source>
</evidence>
<dbReference type="Pfam" id="PF00041">
    <property type="entry name" value="fn3"/>
    <property type="match status" value="1"/>
</dbReference>
<feature type="compositionally biased region" description="Basic and acidic residues" evidence="2">
    <location>
        <begin position="68"/>
        <end position="77"/>
    </location>
</feature>
<keyword evidence="1" id="KW-0106">Calcium</keyword>
<dbReference type="PANTHER" id="PTHR24099">
    <property type="entry name" value="E3 UBIQUITIN-PROTEIN LIGASE TRIM36-RELATED"/>
    <property type="match status" value="1"/>
</dbReference>
<comment type="caution">
    <text evidence="5">The sequence shown here is derived from an EMBL/GenBank/DDBJ whole genome shotgun (WGS) entry which is preliminary data.</text>
</comment>
<evidence type="ECO:0000256" key="2">
    <source>
        <dbReference type="SAM" id="MobiDB-lite"/>
    </source>
</evidence>
<dbReference type="InterPro" id="IPR011992">
    <property type="entry name" value="EF-hand-dom_pair"/>
</dbReference>
<sequence>MAITEMKNGRVPIEAFHVSVLHEADDLHDTEDDNDDWEVMPAASHTMKQGKTIDKPFRSRAASQKAEQGSRDRDNNRKYKGPKFDIWVARKDKYEKIVWALSQLNVDRASDEDKWFNVAVSLAATDLLLKIGRDPDLCDCPGICHTQEHAITKQQTRCQCPARKCSLCSRCVGTKQGQITDKMKIVLQPYRKSSASQSLLSVAEEIVRKGEGSSMILSEANSGETSLLMITASAFQMASRLLRQCSILTNASGNSIQRPCSCSLRSLGEVWMKWTARYHTFSRVTLTEEEAAKFSSGTRQMMDYDEESKSLCMTFKWHQAAKPQKGDTAKIAARRALTADQKKQNAFFTSLCRKAWHKAQAKVTAILAKKMAAVIDLPNDSIQRMEAQTLTSLGIRRMAKWIEDDQEIMMEKEREESREKTEGGIVAHNAWVRRKERLRVQLPSPQSRDVIEKPSRFDFSLNKHVLRSKSKHTIASSTVELMQRSGFRYIHAMNEGFQGRGGDLERCKEVLLKKGHILKANFTNTASENDEDNPYSQDRYYFEKQNNFVVRKQREITQRREDQRKQQYAAWIAHKAMKEKALNYLSHIPQPLSSSEESRERITRCHSVGDDSKESKDDDGYENDYEDSETKKVGLDFEEFQNASGFVKWIQVGKALKAVDRGLFDAWVQWSASYTSLSKCRMYWQSFDPIACDIHCTSSAIRDIFLKLLHRQNVNYRAAFLRHCEKKHKILLAQDSDIVAQDMTDQEKMDTFETLSLKEFSRLLVHDLGIVLHQEELQRLAEYFDVNGDQMVSMKEFLDVIGDERSVQCHGDTDMLLERVCMWETVCHECGMLTAYKIVQSLPTSTPQKHRMRAEAPVHLSRRKGFRPRFQCSVECDLRQVREVAPKKCTFASWNDQHSIPFLNRLKEWSSDTREKHLLKQIITNGSPPDAPTLTRTDNDLIDPTTTLFLQWESPAVSGINGTAFYILESMGAEGSLSYRQHEFHEIYRDPRDCNDNDGRPRYQYIVKDLQPNTKYGFRIRALNGFGAGPYTFRCYVTAPMTPCAPVAVRVSSNSIHLCWGTTDSFKQRLEELRRVFDEIDADRSGEISRDELMDQVEKRRPRLLEFLQRTQVAGDHHRLCVFDAIECDDNELISWDEFRQYFSSTFDDVVGNDWEQESVNSGLTSKAQRRNGKIASSEPSQTRYILKQCQNEANGDYIVVYRGAKTTFTVHGLASASTYQFRLQAVNEEGILSLHSEGVIVNTLLQTPKPPILLEAPTCSTIKLGWTTMDATPANNLEVQSRQQQALALQKTDSVSRILSEWAQEDPLASGTVDFRAKFNRYDSDGSSYIELSEFKTLLEELGVPPLEERLRAYFCEFDSNGDGRISLDEFICWWTRPQVEYILKRDEGFSIKDAAESDTVMNIIAYSGKDTCVRTSALEPNTMYTFRLRAFSSRARSELSEGISICTAPEAPTCAGVVSRSSLDVWIRWYPGHNGAAKYSVECELIETFSDVSLSIRKRQLLTTKGWVSVYEGAEPIAYISNLLPQTVYRLRVSAINTDGVKSEPSIVSQFCTLSVEEQRTEYTLRPDNAGKHFLVECGKDGDVVVGDTILFCERIFQDEYGNISEGKANKGILDEDVVGIALKASFCSQKRKETCKFFIGERTVAARVASMRAGKRGSLFALEVIWSIFQTNESSNFQDTKFAEARKRQQSCRSTVRKSASFTRRIRSDKEVFLVLPRSSKIFRYERDLYHFESFRCKWDDEEARNNQTWTK</sequence>
<proteinExistence type="predicted"/>
<feature type="region of interest" description="Disordered" evidence="2">
    <location>
        <begin position="44"/>
        <end position="78"/>
    </location>
</feature>
<accession>A0A024GDG2</accession>
<feature type="domain" description="EF-hand" evidence="3">
    <location>
        <begin position="1068"/>
        <end position="1103"/>
    </location>
</feature>
<dbReference type="PROSITE" id="PS50222">
    <property type="entry name" value="EF_HAND_2"/>
    <property type="match status" value="4"/>
</dbReference>
<reference evidence="5 6" key="1">
    <citation type="submission" date="2012-05" db="EMBL/GenBank/DDBJ databases">
        <title>Recombination and specialization in a pathogen metapopulation.</title>
        <authorList>
            <person name="Gardiner A."/>
            <person name="Kemen E."/>
            <person name="Schultz-Larsen T."/>
            <person name="MacLean D."/>
            <person name="Van Oosterhout C."/>
            <person name="Jones J.D.G."/>
        </authorList>
    </citation>
    <scope>NUCLEOTIDE SEQUENCE [LARGE SCALE GENOMIC DNA]</scope>
    <source>
        <strain evidence="5 6">Ac Nc2</strain>
    </source>
</reference>
<feature type="domain" description="EF-hand" evidence="3">
    <location>
        <begin position="1347"/>
        <end position="1382"/>
    </location>
</feature>
<dbReference type="Gene3D" id="2.60.40.10">
    <property type="entry name" value="Immunoglobulins"/>
    <property type="match status" value="4"/>
</dbReference>
<feature type="domain" description="Fibronectin type-III" evidence="4">
    <location>
        <begin position="1450"/>
        <end position="1558"/>
    </location>
</feature>
<feature type="domain" description="EF-hand" evidence="3">
    <location>
        <begin position="1311"/>
        <end position="1346"/>
    </location>
</feature>
<feature type="region of interest" description="Disordered" evidence="2">
    <location>
        <begin position="593"/>
        <end position="627"/>
    </location>
</feature>
<organism evidence="5 6">
    <name type="scientific">Albugo candida</name>
    <dbReference type="NCBI Taxonomy" id="65357"/>
    <lineage>
        <taxon>Eukaryota</taxon>
        <taxon>Sar</taxon>
        <taxon>Stramenopiles</taxon>
        <taxon>Oomycota</taxon>
        <taxon>Peronosporomycetes</taxon>
        <taxon>Albuginales</taxon>
        <taxon>Albuginaceae</taxon>
        <taxon>Albugo</taxon>
    </lineage>
</organism>
<dbReference type="Gene3D" id="1.10.238.10">
    <property type="entry name" value="EF-hand"/>
    <property type="match status" value="3"/>
</dbReference>
<dbReference type="PROSITE" id="PS00018">
    <property type="entry name" value="EF_HAND_1"/>
    <property type="match status" value="3"/>
</dbReference>
<dbReference type="InterPro" id="IPR050617">
    <property type="entry name" value="E3_ligase_FN3/SPRY"/>
</dbReference>
<evidence type="ECO:0000259" key="4">
    <source>
        <dbReference type="PROSITE" id="PS50853"/>
    </source>
</evidence>
<feature type="domain" description="Fibronectin type-III" evidence="4">
    <location>
        <begin position="928"/>
        <end position="1042"/>
    </location>
</feature>
<protein>
    <submittedName>
        <fullName evidence="5">Uncharacterized protein</fullName>
    </submittedName>
</protein>
<dbReference type="SUPFAM" id="SSF47473">
    <property type="entry name" value="EF-hand"/>
    <property type="match status" value="2"/>
</dbReference>
<dbReference type="InParanoid" id="A0A024GDG2"/>
<dbReference type="CDD" id="cd00051">
    <property type="entry name" value="EFh"/>
    <property type="match status" value="1"/>
</dbReference>
<evidence type="ECO:0000313" key="6">
    <source>
        <dbReference type="Proteomes" id="UP000053237"/>
    </source>
</evidence>
<dbReference type="SUPFAM" id="SSF49265">
    <property type="entry name" value="Fibronectin type III"/>
    <property type="match status" value="3"/>
</dbReference>
<gene>
    <name evidence="5" type="ORF">BN9_051780</name>
</gene>
<evidence type="ECO:0000313" key="5">
    <source>
        <dbReference type="EMBL" id="CCI44369.1"/>
    </source>
</evidence>
<dbReference type="InterPro" id="IPR018247">
    <property type="entry name" value="EF_Hand_1_Ca_BS"/>
</dbReference>
<dbReference type="Pfam" id="PF13202">
    <property type="entry name" value="EF-hand_5"/>
    <property type="match status" value="1"/>
</dbReference>
<feature type="compositionally biased region" description="Basic and acidic residues" evidence="2">
    <location>
        <begin position="596"/>
        <end position="618"/>
    </location>
</feature>
<dbReference type="GO" id="GO:0005509">
    <property type="term" value="F:calcium ion binding"/>
    <property type="evidence" value="ECO:0007669"/>
    <property type="project" value="InterPro"/>
</dbReference>
<dbReference type="InterPro" id="IPR002048">
    <property type="entry name" value="EF_hand_dom"/>
</dbReference>
<dbReference type="PROSITE" id="PS50853">
    <property type="entry name" value="FN3"/>
    <property type="match status" value="2"/>
</dbReference>
<dbReference type="STRING" id="65357.A0A024GDG2"/>
<dbReference type="InterPro" id="IPR003961">
    <property type="entry name" value="FN3_dom"/>
</dbReference>
<name>A0A024GDG2_9STRA</name>
<evidence type="ECO:0000259" key="3">
    <source>
        <dbReference type="PROSITE" id="PS50222"/>
    </source>
</evidence>
<dbReference type="SMART" id="SM00060">
    <property type="entry name" value="FN3"/>
    <property type="match status" value="4"/>
</dbReference>
<dbReference type="InterPro" id="IPR036116">
    <property type="entry name" value="FN3_sf"/>
</dbReference>
<dbReference type="PANTHER" id="PTHR24099:SF11">
    <property type="entry name" value="FIBRONECTIN TYPE III DOMAIN-CONTAINING 3BA-RELATED"/>
    <property type="match status" value="1"/>
</dbReference>
<dbReference type="SMART" id="SM00054">
    <property type="entry name" value="EFh"/>
    <property type="match status" value="4"/>
</dbReference>
<keyword evidence="6" id="KW-1185">Reference proteome</keyword>
<dbReference type="CDD" id="cd00063">
    <property type="entry name" value="FN3"/>
    <property type="match status" value="4"/>
</dbReference>
<dbReference type="EMBL" id="CAIX01000069">
    <property type="protein sequence ID" value="CCI44369.1"/>
    <property type="molecule type" value="Genomic_DNA"/>
</dbReference>
<dbReference type="InterPro" id="IPR013783">
    <property type="entry name" value="Ig-like_fold"/>
</dbReference>
<dbReference type="Proteomes" id="UP000053237">
    <property type="component" value="Unassembled WGS sequence"/>
</dbReference>
<dbReference type="Pfam" id="PF13499">
    <property type="entry name" value="EF-hand_7"/>
    <property type="match status" value="1"/>
</dbReference>
<dbReference type="OrthoDB" id="191686at2759"/>
<feature type="domain" description="EF-hand" evidence="3">
    <location>
        <begin position="772"/>
        <end position="807"/>
    </location>
</feature>